<dbReference type="EMBL" id="AOID01000013">
    <property type="protein sequence ID" value="ELY70030.1"/>
    <property type="molecule type" value="Genomic_DNA"/>
</dbReference>
<evidence type="ECO:0000313" key="2">
    <source>
        <dbReference type="Proteomes" id="UP000011632"/>
    </source>
</evidence>
<dbReference type="STRING" id="1227496.C489_03746"/>
<name>L9Y7K2_9EURY</name>
<dbReference type="SUPFAM" id="SSF56801">
    <property type="entry name" value="Acetyl-CoA synthetase-like"/>
    <property type="match status" value="1"/>
</dbReference>
<dbReference type="RefSeq" id="WP_006429798.1">
    <property type="nucleotide sequence ID" value="NZ_AOID01000013.1"/>
</dbReference>
<keyword evidence="2" id="KW-1185">Reference proteome</keyword>
<accession>L9Y7K2</accession>
<dbReference type="Gene3D" id="3.30.300.30">
    <property type="match status" value="1"/>
</dbReference>
<gene>
    <name evidence="1" type="ORF">C489_03746</name>
</gene>
<dbReference type="Proteomes" id="UP000011632">
    <property type="component" value="Unassembled WGS sequence"/>
</dbReference>
<evidence type="ECO:0000313" key="1">
    <source>
        <dbReference type="EMBL" id="ELY70030.1"/>
    </source>
</evidence>
<reference evidence="1 2" key="1">
    <citation type="journal article" date="2014" name="PLoS Genet.">
        <title>Phylogenetically driven sequencing of extremely halophilic archaea reveals strategies for static and dynamic osmo-response.</title>
        <authorList>
            <person name="Becker E.A."/>
            <person name="Seitzer P.M."/>
            <person name="Tritt A."/>
            <person name="Larsen D."/>
            <person name="Krusor M."/>
            <person name="Yao A.I."/>
            <person name="Wu D."/>
            <person name="Madern D."/>
            <person name="Eisen J.A."/>
            <person name="Darling A.E."/>
            <person name="Facciotti M.T."/>
        </authorList>
    </citation>
    <scope>NUCLEOTIDE SEQUENCE [LARGE SCALE GENOMIC DNA]</scope>
    <source>
        <strain evidence="1 2">JCM 10478</strain>
    </source>
</reference>
<sequence length="44" mass="5226">MRPGWWHPDETRVVERIPKTATGKFDKKGLREKLDVGDDEMEDR</sequence>
<dbReference type="AlphaFoldDB" id="L9Y7K2"/>
<organism evidence="1 2">
    <name type="scientific">Natrinema versiforme JCM 10478</name>
    <dbReference type="NCBI Taxonomy" id="1227496"/>
    <lineage>
        <taxon>Archaea</taxon>
        <taxon>Methanobacteriati</taxon>
        <taxon>Methanobacteriota</taxon>
        <taxon>Stenosarchaea group</taxon>
        <taxon>Halobacteria</taxon>
        <taxon>Halobacteriales</taxon>
        <taxon>Natrialbaceae</taxon>
        <taxon>Natrinema</taxon>
    </lineage>
</organism>
<dbReference type="InterPro" id="IPR045851">
    <property type="entry name" value="AMP-bd_C_sf"/>
</dbReference>
<comment type="caution">
    <text evidence="1">The sequence shown here is derived from an EMBL/GenBank/DDBJ whole genome shotgun (WGS) entry which is preliminary data.</text>
</comment>
<dbReference type="PATRIC" id="fig|1227496.3.peg.751"/>
<protein>
    <submittedName>
        <fullName evidence="1">Acyl-CoA synthetase</fullName>
    </submittedName>
</protein>
<proteinExistence type="predicted"/>